<protein>
    <submittedName>
        <fullName evidence="1">Uncharacterized protein</fullName>
    </submittedName>
</protein>
<dbReference type="Proteomes" id="UP001163223">
    <property type="component" value="Chromosome"/>
</dbReference>
<organism evidence="1 2">
    <name type="scientific">Antarcticirhabdus aurantiaca</name>
    <dbReference type="NCBI Taxonomy" id="2606717"/>
    <lineage>
        <taxon>Bacteria</taxon>
        <taxon>Pseudomonadati</taxon>
        <taxon>Pseudomonadota</taxon>
        <taxon>Alphaproteobacteria</taxon>
        <taxon>Hyphomicrobiales</taxon>
        <taxon>Aurantimonadaceae</taxon>
        <taxon>Antarcticirhabdus</taxon>
    </lineage>
</organism>
<name>A0ACD4NP20_9HYPH</name>
<evidence type="ECO:0000313" key="1">
    <source>
        <dbReference type="EMBL" id="WAJ28370.1"/>
    </source>
</evidence>
<evidence type="ECO:0000313" key="2">
    <source>
        <dbReference type="Proteomes" id="UP001163223"/>
    </source>
</evidence>
<proteinExistence type="predicted"/>
<sequence length="54" mass="5857">MFRQHMYGDPPDMNVAAVAVELGDAKATLARIVPEARAWYARTAAPCGRRISGP</sequence>
<keyword evidence="2" id="KW-1185">Reference proteome</keyword>
<gene>
    <name evidence="1" type="ORF">OXU80_26770</name>
</gene>
<accession>A0ACD4NP20</accession>
<dbReference type="EMBL" id="CP113520">
    <property type="protein sequence ID" value="WAJ28370.1"/>
    <property type="molecule type" value="Genomic_DNA"/>
</dbReference>
<reference evidence="1" key="1">
    <citation type="submission" date="2022-11" db="EMBL/GenBank/DDBJ databases">
        <title>beta-Carotene-producing bacterium, Jeongeuplla avenae sp. nov., alleviates the salt stress of Arabidopsis seedlings.</title>
        <authorList>
            <person name="Jiang L."/>
            <person name="Lee J."/>
        </authorList>
    </citation>
    <scope>NUCLEOTIDE SEQUENCE</scope>
    <source>
        <strain evidence="1">DY_R2A_6</strain>
    </source>
</reference>